<feature type="region of interest" description="Disordered" evidence="1">
    <location>
        <begin position="1"/>
        <end position="81"/>
    </location>
</feature>
<organism evidence="2 3">
    <name type="scientific">Cerrena zonata</name>
    <dbReference type="NCBI Taxonomy" id="2478898"/>
    <lineage>
        <taxon>Eukaryota</taxon>
        <taxon>Fungi</taxon>
        <taxon>Dikarya</taxon>
        <taxon>Basidiomycota</taxon>
        <taxon>Agaricomycotina</taxon>
        <taxon>Agaricomycetes</taxon>
        <taxon>Polyporales</taxon>
        <taxon>Cerrenaceae</taxon>
        <taxon>Cerrena</taxon>
    </lineage>
</organism>
<protein>
    <submittedName>
        <fullName evidence="2">Uncharacterized protein</fullName>
    </submittedName>
</protein>
<feature type="compositionally biased region" description="Basic and acidic residues" evidence="1">
    <location>
        <begin position="7"/>
        <end position="20"/>
    </location>
</feature>
<feature type="compositionally biased region" description="Polar residues" evidence="1">
    <location>
        <begin position="47"/>
        <end position="57"/>
    </location>
</feature>
<evidence type="ECO:0000256" key="1">
    <source>
        <dbReference type="SAM" id="MobiDB-lite"/>
    </source>
</evidence>
<sequence length="81" mass="8956">MKAYKLAMERKAKLSDDPWPPKKNKVKKEPSPETDDATLAPDRRSSNETSLVDSTADTIAVRDEPGPVQVIDLTLSDSDDE</sequence>
<evidence type="ECO:0000313" key="2">
    <source>
        <dbReference type="EMBL" id="KAK7675869.1"/>
    </source>
</evidence>
<keyword evidence="3" id="KW-1185">Reference proteome</keyword>
<reference evidence="2 3" key="1">
    <citation type="submission" date="2022-09" db="EMBL/GenBank/DDBJ databases">
        <authorList>
            <person name="Palmer J.M."/>
        </authorList>
    </citation>
    <scope>NUCLEOTIDE SEQUENCE [LARGE SCALE GENOMIC DNA]</scope>
    <source>
        <strain evidence="2 3">DSM 7382</strain>
    </source>
</reference>
<accession>A0AAW0FA91</accession>
<dbReference type="EMBL" id="JASBNA010000168">
    <property type="protein sequence ID" value="KAK7675869.1"/>
    <property type="molecule type" value="Genomic_DNA"/>
</dbReference>
<dbReference type="AlphaFoldDB" id="A0AAW0FA91"/>
<comment type="caution">
    <text evidence="2">The sequence shown here is derived from an EMBL/GenBank/DDBJ whole genome shotgun (WGS) entry which is preliminary data.</text>
</comment>
<gene>
    <name evidence="2" type="ORF">QCA50_021201</name>
</gene>
<proteinExistence type="predicted"/>
<evidence type="ECO:0000313" key="3">
    <source>
        <dbReference type="Proteomes" id="UP001385951"/>
    </source>
</evidence>
<name>A0AAW0FA91_9APHY</name>
<dbReference type="Proteomes" id="UP001385951">
    <property type="component" value="Unassembled WGS sequence"/>
</dbReference>